<proteinExistence type="predicted"/>
<dbReference type="GO" id="GO:0019239">
    <property type="term" value="F:deaminase activity"/>
    <property type="evidence" value="ECO:0007669"/>
    <property type="project" value="TreeGrafter"/>
</dbReference>
<dbReference type="SUPFAM" id="SSF55298">
    <property type="entry name" value="YjgF-like"/>
    <property type="match status" value="1"/>
</dbReference>
<keyword evidence="3" id="KW-1185">Reference proteome</keyword>
<accession>E3NPA6</accession>
<dbReference type="InParanoid" id="E3NPA6"/>
<organism evidence="3">
    <name type="scientific">Caenorhabditis remanei</name>
    <name type="common">Caenorhabditis vulgaris</name>
    <dbReference type="NCBI Taxonomy" id="31234"/>
    <lineage>
        <taxon>Eukaryota</taxon>
        <taxon>Metazoa</taxon>
        <taxon>Ecdysozoa</taxon>
        <taxon>Nematoda</taxon>
        <taxon>Chromadorea</taxon>
        <taxon>Rhabditida</taxon>
        <taxon>Rhabditina</taxon>
        <taxon>Rhabditomorpha</taxon>
        <taxon>Rhabditoidea</taxon>
        <taxon>Rhabditidae</taxon>
        <taxon>Peloderinae</taxon>
        <taxon>Caenorhabditis</taxon>
    </lineage>
</organism>
<dbReference type="Pfam" id="PF01042">
    <property type="entry name" value="Ribonuc_L-PSP"/>
    <property type="match status" value="1"/>
</dbReference>
<dbReference type="HOGENOM" id="CLU_539959_0_0_1"/>
<dbReference type="AlphaFoldDB" id="E3NPA6"/>
<keyword evidence="1" id="KW-1133">Transmembrane helix</keyword>
<sequence length="505" mass="54727">MPKPAHPSLTVPAAFTQVAIRYEHQDGRPVVVTRSQVGAAGYGGEHVTTVIGKDDGTIYGYTRQTADFSADALPSREEAEQAAFRLLNSIDPAFAQGLATQWIDRHDETVADANGAPAIVSGMKVKTRHTSGLYTWVIVGADNKIVTYERDVAWNTEHSRRQTAIWAPMIHYNAPTAATPRLVHVHGGDAIPGISQAVIVKHGNIAYLSGQVPLAADDKIPVDFEAQLAQTFANLNAALCSIGATTADLVRITIYIVGLTNEKLQLIRAARDHFIGSTDDPPASSLLGVAALFHEDVKVEVDAIPSTCKTATRTSRRPIRLAPQPLLPNKDLPAFRLLRHLRHIMPRHFVIATSRLRPLTTTANRDHETRYLSLLETSPMEFTTQPGGGWFVLAFINAGLAEQKNRSRLNWFLLSLLFGPFATAYIVLTAKPGASAEIVAIEPQTGLWLLAGILLAAAFLSGIFAFTTSWLWFIAAGCVVLAVTAGLLARKIVASEAMLRSTDEV</sequence>
<dbReference type="Gene3D" id="3.30.1330.40">
    <property type="entry name" value="RutC-like"/>
    <property type="match status" value="1"/>
</dbReference>
<gene>
    <name evidence="2" type="ORF">CRE_07122</name>
</gene>
<feature type="transmembrane region" description="Helical" evidence="1">
    <location>
        <begin position="470"/>
        <end position="489"/>
    </location>
</feature>
<dbReference type="InterPro" id="IPR035959">
    <property type="entry name" value="RutC-like_sf"/>
</dbReference>
<dbReference type="EMBL" id="DS269341">
    <property type="protein sequence ID" value="EFP12950.1"/>
    <property type="molecule type" value="Genomic_DNA"/>
</dbReference>
<keyword evidence="1" id="KW-0812">Transmembrane</keyword>
<feature type="transmembrane region" description="Helical" evidence="1">
    <location>
        <begin position="411"/>
        <end position="434"/>
    </location>
</feature>
<name>E3NPA6_CAERE</name>
<dbReference type="Proteomes" id="UP000008281">
    <property type="component" value="Unassembled WGS sequence"/>
</dbReference>
<feature type="transmembrane region" description="Helical" evidence="1">
    <location>
        <begin position="446"/>
        <end position="464"/>
    </location>
</feature>
<dbReference type="PANTHER" id="PTHR11803">
    <property type="entry name" value="2-IMINOBUTANOATE/2-IMINOPROPANOATE DEAMINASE RIDA"/>
    <property type="match status" value="1"/>
</dbReference>
<evidence type="ECO:0000256" key="1">
    <source>
        <dbReference type="SAM" id="Phobius"/>
    </source>
</evidence>
<dbReference type="CDD" id="cd00448">
    <property type="entry name" value="YjgF_YER057c_UK114_family"/>
    <property type="match status" value="1"/>
</dbReference>
<evidence type="ECO:0000313" key="2">
    <source>
        <dbReference type="EMBL" id="EFP12950.1"/>
    </source>
</evidence>
<reference evidence="2" key="1">
    <citation type="submission" date="2007-07" db="EMBL/GenBank/DDBJ databases">
        <title>PCAP assembly of the Caenorhabditis remanei genome.</title>
        <authorList>
            <consortium name="The Caenorhabditis remanei Sequencing Consortium"/>
            <person name="Wilson R.K."/>
        </authorList>
    </citation>
    <scope>NUCLEOTIDE SEQUENCE [LARGE SCALE GENOMIC DNA]</scope>
    <source>
        <strain evidence="2">PB4641</strain>
    </source>
</reference>
<protein>
    <submittedName>
        <fullName evidence="2">Uncharacterized protein</fullName>
    </submittedName>
</protein>
<evidence type="ECO:0000313" key="3">
    <source>
        <dbReference type="Proteomes" id="UP000008281"/>
    </source>
</evidence>
<dbReference type="PANTHER" id="PTHR11803:SF39">
    <property type="entry name" value="2-IMINOBUTANOATE_2-IMINOPROPANOATE DEAMINASE"/>
    <property type="match status" value="1"/>
</dbReference>
<dbReference type="GO" id="GO:0005829">
    <property type="term" value="C:cytosol"/>
    <property type="evidence" value="ECO:0007669"/>
    <property type="project" value="TreeGrafter"/>
</dbReference>
<dbReference type="OrthoDB" id="309640at2759"/>
<keyword evidence="1" id="KW-0472">Membrane</keyword>
<dbReference type="InterPro" id="IPR006175">
    <property type="entry name" value="YjgF/YER057c/UK114"/>
</dbReference>